<name>A0AAW9NPP2_9BACI</name>
<dbReference type="AlphaFoldDB" id="A0AAW9NPP2"/>
<evidence type="ECO:0000313" key="2">
    <source>
        <dbReference type="Proteomes" id="UP001307168"/>
    </source>
</evidence>
<dbReference type="EMBL" id="JARNBH010000050">
    <property type="protein sequence ID" value="MEC0277037.1"/>
    <property type="molecule type" value="Genomic_DNA"/>
</dbReference>
<keyword evidence="2" id="KW-1185">Reference proteome</keyword>
<proteinExistence type="predicted"/>
<accession>A0AAW9NPP2</accession>
<comment type="caution">
    <text evidence="1">The sequence shown here is derived from an EMBL/GenBank/DDBJ whole genome shotgun (WGS) entry which is preliminary data.</text>
</comment>
<gene>
    <name evidence="1" type="ORF">P4706_29040</name>
</gene>
<protein>
    <recommendedName>
        <fullName evidence="3">YugN-like family protein</fullName>
    </recommendedName>
</protein>
<reference evidence="1 2" key="1">
    <citation type="submission" date="2023-03" db="EMBL/GenBank/DDBJ databases">
        <title>Bacillus Genome Sequencing.</title>
        <authorList>
            <person name="Dunlap C."/>
        </authorList>
    </citation>
    <scope>NUCLEOTIDE SEQUENCE [LARGE SCALE GENOMIC DNA]</scope>
    <source>
        <strain evidence="1 2">B-41290</strain>
    </source>
</reference>
<dbReference type="Gene3D" id="3.30.460.40">
    <property type="match status" value="1"/>
</dbReference>
<dbReference type="Proteomes" id="UP001307168">
    <property type="component" value="Unassembled WGS sequence"/>
</dbReference>
<dbReference type="RefSeq" id="WP_134784740.1">
    <property type="nucleotide sequence ID" value="NZ_JARNBH010000050.1"/>
</dbReference>
<sequence length="111" mass="12743">MEQALVNAGFQIKPVGEFQTDFLKNNVDVSFVFVRYSDNGDIVAKGFPDWVWRKDALPMELYNLRGVSINVLNPYQLLEEKSVYEQGTGRTLRPEDFKSIKIIKQIIDAKS</sequence>
<organism evidence="1 2">
    <name type="scientific">Peribacillus castrilensis</name>
    <dbReference type="NCBI Taxonomy" id="2897690"/>
    <lineage>
        <taxon>Bacteria</taxon>
        <taxon>Bacillati</taxon>
        <taxon>Bacillota</taxon>
        <taxon>Bacilli</taxon>
        <taxon>Bacillales</taxon>
        <taxon>Bacillaceae</taxon>
        <taxon>Peribacillus</taxon>
    </lineage>
</organism>
<evidence type="ECO:0008006" key="3">
    <source>
        <dbReference type="Google" id="ProtNLM"/>
    </source>
</evidence>
<evidence type="ECO:0000313" key="1">
    <source>
        <dbReference type="EMBL" id="MEC0277037.1"/>
    </source>
</evidence>